<dbReference type="InterPro" id="IPR023393">
    <property type="entry name" value="START-like_dom_sf"/>
</dbReference>
<reference evidence="1 2" key="1">
    <citation type="submission" date="2023-07" db="EMBL/GenBank/DDBJ databases">
        <title>Sequencing the genomes of 1000 actinobacteria strains.</title>
        <authorList>
            <person name="Klenk H.-P."/>
        </authorList>
    </citation>
    <scope>NUCLEOTIDE SEQUENCE [LARGE SCALE GENOMIC DNA]</scope>
    <source>
        <strain evidence="1 2">DSM 45805</strain>
    </source>
</reference>
<name>A0ABU0EWB2_9PSEU</name>
<dbReference type="Proteomes" id="UP001229651">
    <property type="component" value="Unassembled WGS sequence"/>
</dbReference>
<gene>
    <name evidence="1" type="ORF">FB470_003397</name>
</gene>
<evidence type="ECO:0000313" key="2">
    <source>
        <dbReference type="Proteomes" id="UP001229651"/>
    </source>
</evidence>
<organism evidence="1 2">
    <name type="scientific">Amycolatopsis thermophila</name>
    <dbReference type="NCBI Taxonomy" id="206084"/>
    <lineage>
        <taxon>Bacteria</taxon>
        <taxon>Bacillati</taxon>
        <taxon>Actinomycetota</taxon>
        <taxon>Actinomycetes</taxon>
        <taxon>Pseudonocardiales</taxon>
        <taxon>Pseudonocardiaceae</taxon>
        <taxon>Amycolatopsis</taxon>
    </lineage>
</organism>
<dbReference type="CDD" id="cd08865">
    <property type="entry name" value="SRPBCC_10"/>
    <property type="match status" value="1"/>
</dbReference>
<proteinExistence type="predicted"/>
<dbReference type="SUPFAM" id="SSF55961">
    <property type="entry name" value="Bet v1-like"/>
    <property type="match status" value="1"/>
</dbReference>
<dbReference type="InterPro" id="IPR019587">
    <property type="entry name" value="Polyketide_cyclase/dehydratase"/>
</dbReference>
<evidence type="ECO:0000313" key="1">
    <source>
        <dbReference type="EMBL" id="MDQ0379403.1"/>
    </source>
</evidence>
<dbReference type="EMBL" id="JAUSUT010000001">
    <property type="protein sequence ID" value="MDQ0379403.1"/>
    <property type="molecule type" value="Genomic_DNA"/>
</dbReference>
<comment type="caution">
    <text evidence="1">The sequence shown here is derived from an EMBL/GenBank/DDBJ whole genome shotgun (WGS) entry which is preliminary data.</text>
</comment>
<accession>A0ABU0EWB2</accession>
<dbReference type="RefSeq" id="WP_306992717.1">
    <property type="nucleotide sequence ID" value="NZ_JAUSUT010000001.1"/>
</dbReference>
<dbReference type="Gene3D" id="3.30.530.20">
    <property type="match status" value="1"/>
</dbReference>
<dbReference type="Pfam" id="PF10604">
    <property type="entry name" value="Polyketide_cyc2"/>
    <property type="match status" value="1"/>
</dbReference>
<protein>
    <submittedName>
        <fullName evidence="1">Uncharacterized protein YndB with AHSA1/START domain</fullName>
    </submittedName>
</protein>
<sequence>MPVDVSTDIVIAVPRDKVAAYAGDPSNAPRWYVNILDVDWETRPPLREGSRIGFVARFLGRTLRYTYEVIELVPGERLVMRTAQGPFPMETSYTWESLDAYSTRMVLRNRGEPRGFANLASRLLTAAMRRANSNDLRRLKNLLETGRH</sequence>
<keyword evidence="2" id="KW-1185">Reference proteome</keyword>